<feature type="region of interest" description="Disordered" evidence="1">
    <location>
        <begin position="23"/>
        <end position="162"/>
    </location>
</feature>
<feature type="compositionally biased region" description="Basic and acidic residues" evidence="1">
    <location>
        <begin position="110"/>
        <end position="128"/>
    </location>
</feature>
<proteinExistence type="predicted"/>
<keyword evidence="3" id="KW-1185">Reference proteome</keyword>
<dbReference type="EMBL" id="VJZC01000108">
    <property type="protein sequence ID" value="MPY58869.1"/>
    <property type="molecule type" value="Genomic_DNA"/>
</dbReference>
<reference evidence="2 3" key="1">
    <citation type="submission" date="2019-07" db="EMBL/GenBank/DDBJ databases">
        <title>New species of Amycolatopsis and Streptomyces.</title>
        <authorList>
            <person name="Duangmal K."/>
            <person name="Teo W.F.A."/>
            <person name="Lipun K."/>
        </authorList>
    </citation>
    <scope>NUCLEOTIDE SEQUENCE [LARGE SCALE GENOMIC DNA]</scope>
    <source>
        <strain evidence="2 3">NBRC 106415</strain>
    </source>
</reference>
<organism evidence="2 3">
    <name type="scientific">Streptomyces spongiae</name>
    <dbReference type="NCBI Taxonomy" id="565072"/>
    <lineage>
        <taxon>Bacteria</taxon>
        <taxon>Bacillati</taxon>
        <taxon>Actinomycetota</taxon>
        <taxon>Actinomycetes</taxon>
        <taxon>Kitasatosporales</taxon>
        <taxon>Streptomycetaceae</taxon>
        <taxon>Streptomyces</taxon>
    </lineage>
</organism>
<evidence type="ECO:0000313" key="3">
    <source>
        <dbReference type="Proteomes" id="UP000400924"/>
    </source>
</evidence>
<name>A0A5N8XHD2_9ACTN</name>
<gene>
    <name evidence="2" type="ORF">FNH08_17355</name>
</gene>
<evidence type="ECO:0000313" key="2">
    <source>
        <dbReference type="EMBL" id="MPY58869.1"/>
    </source>
</evidence>
<dbReference type="Proteomes" id="UP000400924">
    <property type="component" value="Unassembled WGS sequence"/>
</dbReference>
<comment type="caution">
    <text evidence="2">The sequence shown here is derived from an EMBL/GenBank/DDBJ whole genome shotgun (WGS) entry which is preliminary data.</text>
</comment>
<dbReference type="OrthoDB" id="10003275at2"/>
<protein>
    <submittedName>
        <fullName evidence="2">Uncharacterized protein</fullName>
    </submittedName>
</protein>
<evidence type="ECO:0000256" key="1">
    <source>
        <dbReference type="SAM" id="MobiDB-lite"/>
    </source>
</evidence>
<sequence length="162" mass="17016">MFDTGQVVGAGEASDLAYARVQAAPRQEPVQQPAERPALVAPVASAVEEGSAADATPTASLPGVATLRPHRVVHGSEGPDELPRRVRQANLAPQLRGRRPDPPAPAPDLRGPRPDERTPELVRDRMAAYRDGWVRGGGRAPGHRATTPDHVVGGDTSEGDPA</sequence>
<accession>A0A5N8XHD2</accession>
<dbReference type="AlphaFoldDB" id="A0A5N8XHD2"/>